<gene>
    <name evidence="2" type="ORF">EGW08_013968</name>
</gene>
<name>A0A3S1BYK5_ELYCH</name>
<dbReference type="Proteomes" id="UP000271974">
    <property type="component" value="Unassembled WGS sequence"/>
</dbReference>
<reference evidence="2 3" key="1">
    <citation type="submission" date="2019-01" db="EMBL/GenBank/DDBJ databases">
        <title>A draft genome assembly of the solar-powered sea slug Elysia chlorotica.</title>
        <authorList>
            <person name="Cai H."/>
            <person name="Li Q."/>
            <person name="Fang X."/>
            <person name="Li J."/>
            <person name="Curtis N.E."/>
            <person name="Altenburger A."/>
            <person name="Shibata T."/>
            <person name="Feng M."/>
            <person name="Maeda T."/>
            <person name="Schwartz J.A."/>
            <person name="Shigenobu S."/>
            <person name="Lundholm N."/>
            <person name="Nishiyama T."/>
            <person name="Yang H."/>
            <person name="Hasebe M."/>
            <person name="Li S."/>
            <person name="Pierce S.K."/>
            <person name="Wang J."/>
        </authorList>
    </citation>
    <scope>NUCLEOTIDE SEQUENCE [LARGE SCALE GENOMIC DNA]</scope>
    <source>
        <strain evidence="2">EC2010</strain>
        <tissue evidence="2">Whole organism of an adult</tissue>
    </source>
</reference>
<proteinExistence type="predicted"/>
<evidence type="ECO:0000313" key="3">
    <source>
        <dbReference type="Proteomes" id="UP000271974"/>
    </source>
</evidence>
<dbReference type="EMBL" id="RQTK01000521">
    <property type="protein sequence ID" value="RUS78277.1"/>
    <property type="molecule type" value="Genomic_DNA"/>
</dbReference>
<accession>A0A3S1BYK5</accession>
<keyword evidence="3" id="KW-1185">Reference proteome</keyword>
<protein>
    <submittedName>
        <fullName evidence="2">Uncharacterized protein</fullName>
    </submittedName>
</protein>
<dbReference type="AlphaFoldDB" id="A0A3S1BYK5"/>
<comment type="caution">
    <text evidence="2">The sequence shown here is derived from an EMBL/GenBank/DDBJ whole genome shotgun (WGS) entry which is preliminary data.</text>
</comment>
<evidence type="ECO:0000313" key="2">
    <source>
        <dbReference type="EMBL" id="RUS78277.1"/>
    </source>
</evidence>
<organism evidence="2 3">
    <name type="scientific">Elysia chlorotica</name>
    <name type="common">Eastern emerald elysia</name>
    <name type="synonym">Sea slug</name>
    <dbReference type="NCBI Taxonomy" id="188477"/>
    <lineage>
        <taxon>Eukaryota</taxon>
        <taxon>Metazoa</taxon>
        <taxon>Spiralia</taxon>
        <taxon>Lophotrochozoa</taxon>
        <taxon>Mollusca</taxon>
        <taxon>Gastropoda</taxon>
        <taxon>Heterobranchia</taxon>
        <taxon>Euthyneura</taxon>
        <taxon>Panpulmonata</taxon>
        <taxon>Sacoglossa</taxon>
        <taxon>Placobranchoidea</taxon>
        <taxon>Plakobranchidae</taxon>
        <taxon>Elysia</taxon>
    </lineage>
</organism>
<evidence type="ECO:0000256" key="1">
    <source>
        <dbReference type="SAM" id="MobiDB-lite"/>
    </source>
</evidence>
<feature type="region of interest" description="Disordered" evidence="1">
    <location>
        <begin position="110"/>
        <end position="129"/>
    </location>
</feature>
<dbReference type="OrthoDB" id="10491985at2759"/>
<sequence>MSGVWNPLSALDIKEKSDHYVTKQKCQSDSELVAADLTSYSDPVKNITSPGLRRATSTTSKGPLIAADMSGVWNPLSVLNTKELHIPRQKSLSDSELVAVELTSYSDPVKNITSPGLRRATSTKSTSGF</sequence>